<name>A0A226BUS7_9FIRM</name>
<dbReference type="RefSeq" id="WP_143824748.1">
    <property type="nucleotide sequence ID" value="NZ_NIQC01000073.1"/>
</dbReference>
<evidence type="ECO:0000259" key="1">
    <source>
        <dbReference type="Pfam" id="PF02371"/>
    </source>
</evidence>
<dbReference type="GO" id="GO:0004803">
    <property type="term" value="F:transposase activity"/>
    <property type="evidence" value="ECO:0007669"/>
    <property type="project" value="InterPro"/>
</dbReference>
<comment type="caution">
    <text evidence="2">The sequence shown here is derived from an EMBL/GenBank/DDBJ whole genome shotgun (WGS) entry which is preliminary data.</text>
</comment>
<accession>A0A226BUS7</accession>
<reference evidence="2 3" key="1">
    <citation type="submission" date="2017-06" db="EMBL/GenBank/DDBJ databases">
        <title>Draft Genome Sequence of Natranaerobius trueperi halophilic, alkalithermophilic bacteria from soda lakes.</title>
        <authorList>
            <person name="Zhao B."/>
        </authorList>
    </citation>
    <scope>NUCLEOTIDE SEQUENCE [LARGE SCALE GENOMIC DNA]</scope>
    <source>
        <strain evidence="2 3">DSM 18760</strain>
    </source>
</reference>
<dbReference type="Pfam" id="PF02371">
    <property type="entry name" value="Transposase_20"/>
    <property type="match status" value="1"/>
</dbReference>
<dbReference type="GO" id="GO:0003677">
    <property type="term" value="F:DNA binding"/>
    <property type="evidence" value="ECO:0007669"/>
    <property type="project" value="InterPro"/>
</dbReference>
<keyword evidence="3" id="KW-1185">Reference proteome</keyword>
<dbReference type="PANTHER" id="PTHR33055">
    <property type="entry name" value="TRANSPOSASE FOR INSERTION SEQUENCE ELEMENT IS1111A"/>
    <property type="match status" value="1"/>
</dbReference>
<feature type="domain" description="Transposase IS116/IS110/IS902 C-terminal" evidence="1">
    <location>
        <begin position="2"/>
        <end position="73"/>
    </location>
</feature>
<dbReference type="PANTHER" id="PTHR33055:SF3">
    <property type="entry name" value="PUTATIVE TRANSPOSASE FOR IS117-RELATED"/>
    <property type="match status" value="1"/>
</dbReference>
<organism evidence="2 3">
    <name type="scientific">Natranaerobius trueperi</name>
    <dbReference type="NCBI Taxonomy" id="759412"/>
    <lineage>
        <taxon>Bacteria</taxon>
        <taxon>Bacillati</taxon>
        <taxon>Bacillota</taxon>
        <taxon>Clostridia</taxon>
        <taxon>Natranaerobiales</taxon>
        <taxon>Natranaerobiaceae</taxon>
        <taxon>Natranaerobius</taxon>
    </lineage>
</organism>
<gene>
    <name evidence="2" type="ORF">CDO51_13125</name>
</gene>
<feature type="non-terminal residue" evidence="2">
    <location>
        <position position="1"/>
    </location>
</feature>
<evidence type="ECO:0000313" key="2">
    <source>
        <dbReference type="EMBL" id="OWZ82631.1"/>
    </source>
</evidence>
<dbReference type="InterPro" id="IPR003346">
    <property type="entry name" value="Transposase_20"/>
</dbReference>
<sequence length="128" mass="14491">VAGFLFEVVDLSNYKHPRQIQKLAGLNLKENSSGKHKGETKITKRGRARLRGLLYRCVIPLVAKNPKIKALHQYYTTRPENSLKKKQSLVALSCRLIRVMFALGTKKTPYDGRMLLQNSSLNLLQEAA</sequence>
<dbReference type="InterPro" id="IPR047650">
    <property type="entry name" value="Transpos_IS110"/>
</dbReference>
<dbReference type="OrthoDB" id="9811278at2"/>
<dbReference type="Proteomes" id="UP000214588">
    <property type="component" value="Unassembled WGS sequence"/>
</dbReference>
<proteinExistence type="predicted"/>
<dbReference type="AlphaFoldDB" id="A0A226BUS7"/>
<protein>
    <submittedName>
        <fullName evidence="2">IS110 family transposase</fullName>
    </submittedName>
</protein>
<dbReference type="EMBL" id="NIQC01000073">
    <property type="protein sequence ID" value="OWZ82631.1"/>
    <property type="molecule type" value="Genomic_DNA"/>
</dbReference>
<dbReference type="GO" id="GO:0006313">
    <property type="term" value="P:DNA transposition"/>
    <property type="evidence" value="ECO:0007669"/>
    <property type="project" value="InterPro"/>
</dbReference>
<evidence type="ECO:0000313" key="3">
    <source>
        <dbReference type="Proteomes" id="UP000214588"/>
    </source>
</evidence>